<dbReference type="InterPro" id="IPR036412">
    <property type="entry name" value="HAD-like_sf"/>
</dbReference>
<sequence>MQGILRGMENVSVTGEVALTPQKSGSRGTYEREIDERGLINGMNKGRDSGSRGSSRESDRTSRPAAHSQAAEDWKREAISSRSALPQSQRYDEHHFGHDETFSHRSRTQDQQSWRPPAASRSGDSFQIDSAAILSPHNGGARFPQEGHSRADYFPKSRGTDLTSGRSASPVNRQGRRSSSPVGLAGSLPRSIDGVNPLPINHATKLIPITRTSAVPAHLQHPFRMLEPGTRFDISAALSAERVTERQPTPEVIAMAQVSPNIYSARPLEKGFDARSTRKLVVLDLNGALLVRSKRSNIPLENVRREVYPRPFLAPFLAYILEAARPIGSPSNPRDLDEQVMRPYEAFVWSSAQPINVDGMIRKAFRKWGMPSSPRAEDREMCERMLRRFDRVENRPGRVLGVWTRDEMDLTKAQYGQKSLTYKDLQKVAEHFQTLGYMSAQASRSYRPDPDFSPSLHSTLLVDDSTVKACMQPFNHIPIPEYTLESLNATQAVLQRYQARAGKEDASRDPSEYVHQATNSSVGILEQVFGPASAFFPDATRTAGRDKAPKLDGILLGVIGILDELKDVVNLPAWIAAGGLTPTIEETFTQEIAARGWQCVTSLDMGPQASVPVSDNGYQKRPPHMVPTVLPSHPEYNHWYESPQHLLYWVRRGLVALQERHIDPLNLE</sequence>
<dbReference type="AlphaFoldDB" id="A0A8H3TQV1"/>
<evidence type="ECO:0000259" key="2">
    <source>
        <dbReference type="PROSITE" id="PS50969"/>
    </source>
</evidence>
<feature type="compositionally biased region" description="Basic and acidic residues" evidence="1">
    <location>
        <begin position="145"/>
        <end position="159"/>
    </location>
</feature>
<feature type="compositionally biased region" description="Basic and acidic residues" evidence="1">
    <location>
        <begin position="70"/>
        <end position="79"/>
    </location>
</feature>
<feature type="domain" description="FCP1 homology" evidence="2">
    <location>
        <begin position="274"/>
        <end position="501"/>
    </location>
</feature>
<organism evidence="3 4">
    <name type="scientific">Naganishia liquefaciens</name>
    <dbReference type="NCBI Taxonomy" id="104408"/>
    <lineage>
        <taxon>Eukaryota</taxon>
        <taxon>Fungi</taxon>
        <taxon>Dikarya</taxon>
        <taxon>Basidiomycota</taxon>
        <taxon>Agaricomycotina</taxon>
        <taxon>Tremellomycetes</taxon>
        <taxon>Filobasidiales</taxon>
        <taxon>Filobasidiaceae</taxon>
        <taxon>Naganishia</taxon>
    </lineage>
</organism>
<evidence type="ECO:0000256" key="1">
    <source>
        <dbReference type="SAM" id="MobiDB-lite"/>
    </source>
</evidence>
<feature type="region of interest" description="Disordered" evidence="1">
    <location>
        <begin position="1"/>
        <end position="123"/>
    </location>
</feature>
<proteinExistence type="predicted"/>
<feature type="compositionally biased region" description="Basic and acidic residues" evidence="1">
    <location>
        <begin position="90"/>
        <end position="103"/>
    </location>
</feature>
<accession>A0A8H3TQV1</accession>
<dbReference type="InterPro" id="IPR004274">
    <property type="entry name" value="FCP1_dom"/>
</dbReference>
<evidence type="ECO:0000313" key="3">
    <source>
        <dbReference type="EMBL" id="GHJ85289.1"/>
    </source>
</evidence>
<dbReference type="Proteomes" id="UP000620104">
    <property type="component" value="Unassembled WGS sequence"/>
</dbReference>
<dbReference type="PROSITE" id="PS50969">
    <property type="entry name" value="FCP1"/>
    <property type="match status" value="1"/>
</dbReference>
<evidence type="ECO:0000313" key="4">
    <source>
        <dbReference type="Proteomes" id="UP000620104"/>
    </source>
</evidence>
<feature type="compositionally biased region" description="Polar residues" evidence="1">
    <location>
        <begin position="80"/>
        <end position="89"/>
    </location>
</feature>
<reference evidence="3" key="1">
    <citation type="submission" date="2020-07" db="EMBL/GenBank/DDBJ databases">
        <title>Draft Genome Sequence of a Deep-Sea Yeast, Naganishia (Cryptococcus) liquefaciens strain N6.</title>
        <authorList>
            <person name="Han Y.W."/>
            <person name="Kajitani R."/>
            <person name="Morimoto H."/>
            <person name="Parhat M."/>
            <person name="Tsubouchi H."/>
            <person name="Bakenova O."/>
            <person name="Ogata M."/>
            <person name="Argunhan B."/>
            <person name="Aoki R."/>
            <person name="Kajiwara S."/>
            <person name="Itoh T."/>
            <person name="Iwasaki H."/>
        </authorList>
    </citation>
    <scope>NUCLEOTIDE SEQUENCE</scope>
    <source>
        <strain evidence="3">N6</strain>
    </source>
</reference>
<dbReference type="PANTHER" id="PTHR12210">
    <property type="entry name" value="DULLARD PROTEIN PHOSPHATASE"/>
    <property type="match status" value="1"/>
</dbReference>
<feature type="compositionally biased region" description="Basic and acidic residues" evidence="1">
    <location>
        <begin position="29"/>
        <end position="38"/>
    </location>
</feature>
<protein>
    <recommendedName>
        <fullName evidence="2">FCP1 homology domain-containing protein</fullName>
    </recommendedName>
</protein>
<gene>
    <name evidence="3" type="ORF">NliqN6_1691</name>
</gene>
<comment type="caution">
    <text evidence="3">The sequence shown here is derived from an EMBL/GenBank/DDBJ whole genome shotgun (WGS) entry which is preliminary data.</text>
</comment>
<feature type="compositionally biased region" description="Polar residues" evidence="1">
    <location>
        <begin position="160"/>
        <end position="181"/>
    </location>
</feature>
<dbReference type="Gene3D" id="3.40.50.1000">
    <property type="entry name" value="HAD superfamily/HAD-like"/>
    <property type="match status" value="1"/>
</dbReference>
<feature type="compositionally biased region" description="Basic and acidic residues" evidence="1">
    <location>
        <begin position="45"/>
        <end position="62"/>
    </location>
</feature>
<name>A0A8H3TQV1_9TREE</name>
<dbReference type="InterPro" id="IPR050365">
    <property type="entry name" value="TIM50"/>
</dbReference>
<dbReference type="InterPro" id="IPR023214">
    <property type="entry name" value="HAD_sf"/>
</dbReference>
<dbReference type="EMBL" id="BLZA01000011">
    <property type="protein sequence ID" value="GHJ85289.1"/>
    <property type="molecule type" value="Genomic_DNA"/>
</dbReference>
<keyword evidence="4" id="KW-1185">Reference proteome</keyword>
<dbReference type="SMART" id="SM00577">
    <property type="entry name" value="CPDc"/>
    <property type="match status" value="1"/>
</dbReference>
<dbReference type="OrthoDB" id="1711508at2759"/>
<feature type="region of interest" description="Disordered" evidence="1">
    <location>
        <begin position="135"/>
        <end position="192"/>
    </location>
</feature>
<dbReference type="SUPFAM" id="SSF56784">
    <property type="entry name" value="HAD-like"/>
    <property type="match status" value="1"/>
</dbReference>